<organism evidence="2 3">
    <name type="scientific">Vibrio thalassae</name>
    <dbReference type="NCBI Taxonomy" id="1243014"/>
    <lineage>
        <taxon>Bacteria</taxon>
        <taxon>Pseudomonadati</taxon>
        <taxon>Pseudomonadota</taxon>
        <taxon>Gammaproteobacteria</taxon>
        <taxon>Vibrionales</taxon>
        <taxon>Vibrionaceae</taxon>
        <taxon>Vibrio</taxon>
    </lineage>
</organism>
<reference evidence="3" key="1">
    <citation type="submission" date="2016-06" db="EMBL/GenBank/DDBJ databases">
        <authorList>
            <person name="Rodrigo-Torres L."/>
            <person name="Arahal R.D."/>
            <person name="Lucena T."/>
        </authorList>
    </citation>
    <scope>NUCLEOTIDE SEQUENCE [LARGE SCALE GENOMIC DNA]</scope>
    <source>
        <strain evidence="3">CECT8203</strain>
    </source>
</reference>
<accession>A0A240EFI2</accession>
<protein>
    <submittedName>
        <fullName evidence="2">Uncharacterized protein</fullName>
    </submittedName>
</protein>
<keyword evidence="1" id="KW-1133">Transmembrane helix</keyword>
<dbReference type="AlphaFoldDB" id="A0A240EFI2"/>
<keyword evidence="1" id="KW-0472">Membrane</keyword>
<feature type="transmembrane region" description="Helical" evidence="1">
    <location>
        <begin position="30"/>
        <end position="51"/>
    </location>
</feature>
<name>A0A240EFI2_9VIBR</name>
<evidence type="ECO:0000313" key="3">
    <source>
        <dbReference type="Proteomes" id="UP000219336"/>
    </source>
</evidence>
<proteinExistence type="predicted"/>
<keyword evidence="1" id="KW-0812">Transmembrane</keyword>
<evidence type="ECO:0000313" key="2">
    <source>
        <dbReference type="EMBL" id="SNX47448.1"/>
    </source>
</evidence>
<keyword evidence="3" id="KW-1185">Reference proteome</keyword>
<dbReference type="Proteomes" id="UP000219336">
    <property type="component" value="Unassembled WGS sequence"/>
</dbReference>
<gene>
    <name evidence="2" type="ORF">VTH8203_01052</name>
</gene>
<dbReference type="EMBL" id="OANU01000009">
    <property type="protein sequence ID" value="SNX47448.1"/>
    <property type="molecule type" value="Genomic_DNA"/>
</dbReference>
<evidence type="ECO:0000256" key="1">
    <source>
        <dbReference type="SAM" id="Phobius"/>
    </source>
</evidence>
<sequence length="62" mass="7359">MKNHALLLLHLSLPYFLIFSLTNRWKYFCVIIYFSLISIIQTELVVIAFKLPLIVQHPTRLD</sequence>